<dbReference type="Pfam" id="PF03061">
    <property type="entry name" value="4HBT"/>
    <property type="match status" value="1"/>
</dbReference>
<dbReference type="HOGENOM" id="CLU_1529672_0_0_7"/>
<dbReference type="PANTHER" id="PTHR12418:SF19">
    <property type="entry name" value="ACYL-COENZYME A THIOESTERASE THEM4"/>
    <property type="match status" value="1"/>
</dbReference>
<keyword evidence="6" id="KW-0053">Apoptosis</keyword>
<evidence type="ECO:0000256" key="3">
    <source>
        <dbReference type="ARBA" id="ARBA00004632"/>
    </source>
</evidence>
<feature type="domain" description="Thioesterase" evidence="24">
    <location>
        <begin position="74"/>
        <end position="145"/>
    </location>
</feature>
<dbReference type="EMBL" id="CP003537">
    <property type="protein sequence ID" value="AGH96606.1"/>
    <property type="molecule type" value="Genomic_DNA"/>
</dbReference>
<evidence type="ECO:0000256" key="10">
    <source>
        <dbReference type="ARBA" id="ARBA00023098"/>
    </source>
</evidence>
<dbReference type="InterPro" id="IPR006683">
    <property type="entry name" value="Thioestr_dom"/>
</dbReference>
<evidence type="ECO:0000256" key="13">
    <source>
        <dbReference type="ARBA" id="ARBA00035852"/>
    </source>
</evidence>
<keyword evidence="26" id="KW-1185">Reference proteome</keyword>
<evidence type="ECO:0000256" key="20">
    <source>
        <dbReference type="ARBA" id="ARBA00047734"/>
    </source>
</evidence>
<keyword evidence="10" id="KW-0443">Lipid metabolism</keyword>
<dbReference type="OrthoDB" id="9813282at2"/>
<protein>
    <recommendedName>
        <fullName evidence="17">Acyl-coenzyme A thioesterase THEM4</fullName>
        <ecNumber evidence="16">3.1.2.2</ecNumber>
    </recommendedName>
    <alternativeName>
        <fullName evidence="18">Thioesterase superfamily member 4</fullName>
    </alternativeName>
</protein>
<organism evidence="25 26">
    <name type="scientific">Pseudobdellovibrio exovorus JSS</name>
    <dbReference type="NCBI Taxonomy" id="1184267"/>
    <lineage>
        <taxon>Bacteria</taxon>
        <taxon>Pseudomonadati</taxon>
        <taxon>Bdellovibrionota</taxon>
        <taxon>Bdellovibrionia</taxon>
        <taxon>Bdellovibrionales</taxon>
        <taxon>Pseudobdellovibrionaceae</taxon>
        <taxon>Pseudobdellovibrio</taxon>
    </lineage>
</organism>
<keyword evidence="9" id="KW-0809">Transit peptide</keyword>
<dbReference type="SUPFAM" id="SSF54637">
    <property type="entry name" value="Thioesterase/thiol ester dehydrase-isomerase"/>
    <property type="match status" value="1"/>
</dbReference>
<evidence type="ECO:0000256" key="6">
    <source>
        <dbReference type="ARBA" id="ARBA00022703"/>
    </source>
</evidence>
<comment type="catalytic activity">
    <reaction evidence="21">
        <text>decanoyl-CoA + H2O = decanoate + CoA + H(+)</text>
        <dbReference type="Rhea" id="RHEA:40059"/>
        <dbReference type="ChEBI" id="CHEBI:15377"/>
        <dbReference type="ChEBI" id="CHEBI:15378"/>
        <dbReference type="ChEBI" id="CHEBI:27689"/>
        <dbReference type="ChEBI" id="CHEBI:57287"/>
        <dbReference type="ChEBI" id="CHEBI:61430"/>
    </reaction>
    <physiologicalReaction direction="left-to-right" evidence="21">
        <dbReference type="Rhea" id="RHEA:40060"/>
    </physiologicalReaction>
</comment>
<evidence type="ECO:0000256" key="23">
    <source>
        <dbReference type="ARBA" id="ARBA00048180"/>
    </source>
</evidence>
<dbReference type="STRING" id="1184267.A11Q_2390"/>
<evidence type="ECO:0000256" key="19">
    <source>
        <dbReference type="ARBA" id="ARBA00047588"/>
    </source>
</evidence>
<evidence type="ECO:0000256" key="2">
    <source>
        <dbReference type="ARBA" id="ARBA00004496"/>
    </source>
</evidence>
<keyword evidence="5" id="KW-0963">Cytoplasm</keyword>
<accession>M4VEZ1</accession>
<evidence type="ECO:0000313" key="26">
    <source>
        <dbReference type="Proteomes" id="UP000012040"/>
    </source>
</evidence>
<dbReference type="GO" id="GO:0016020">
    <property type="term" value="C:membrane"/>
    <property type="evidence" value="ECO:0007669"/>
    <property type="project" value="UniProtKB-SubCell"/>
</dbReference>
<dbReference type="Gene3D" id="3.10.129.10">
    <property type="entry name" value="Hotdog Thioesterase"/>
    <property type="match status" value="1"/>
</dbReference>
<evidence type="ECO:0000256" key="4">
    <source>
        <dbReference type="ARBA" id="ARBA00022475"/>
    </source>
</evidence>
<keyword evidence="4" id="KW-1003">Cell membrane</keyword>
<evidence type="ECO:0000256" key="12">
    <source>
        <dbReference type="ARBA" id="ARBA00023273"/>
    </source>
</evidence>
<evidence type="ECO:0000256" key="8">
    <source>
        <dbReference type="ARBA" id="ARBA00022832"/>
    </source>
</evidence>
<evidence type="ECO:0000256" key="11">
    <source>
        <dbReference type="ARBA" id="ARBA00023136"/>
    </source>
</evidence>
<comment type="catalytic activity">
    <reaction evidence="14">
        <text>(9Z)-octadecenoyl-CoA + H2O = (9Z)-octadecenoate + CoA + H(+)</text>
        <dbReference type="Rhea" id="RHEA:40139"/>
        <dbReference type="ChEBI" id="CHEBI:15377"/>
        <dbReference type="ChEBI" id="CHEBI:15378"/>
        <dbReference type="ChEBI" id="CHEBI:30823"/>
        <dbReference type="ChEBI" id="CHEBI:57287"/>
        <dbReference type="ChEBI" id="CHEBI:57387"/>
    </reaction>
    <physiologicalReaction direction="left-to-right" evidence="14">
        <dbReference type="Rhea" id="RHEA:40140"/>
    </physiologicalReaction>
</comment>
<dbReference type="GO" id="GO:0005737">
    <property type="term" value="C:cytoplasm"/>
    <property type="evidence" value="ECO:0007669"/>
    <property type="project" value="UniProtKB-SubCell"/>
</dbReference>
<evidence type="ECO:0000256" key="16">
    <source>
        <dbReference type="ARBA" id="ARBA00038848"/>
    </source>
</evidence>
<evidence type="ECO:0000256" key="18">
    <source>
        <dbReference type="ARBA" id="ARBA00043210"/>
    </source>
</evidence>
<sequence>MSQNIKDSIKGSANQKLNYDPALKVERPYPGDAEGSYVLDAYPDVHQMVLLKSPNAGELHGKILFGKKAAGPPGHVHGGCQAAVLDEMMGSCGWHNGMGVLAGKIEVEFLHLVPCGVEIDLKARVLQKENRKVTIAAELWHGEKLLAQSKGLFIILKEDKLEFLDKIKKQDTSTK</sequence>
<comment type="similarity">
    <text evidence="15">Belongs to the THEM4/THEM5 thioesterase family.</text>
</comment>
<dbReference type="InterPro" id="IPR052365">
    <property type="entry name" value="THEM4/THEM5_acyl-CoA_thioest"/>
</dbReference>
<evidence type="ECO:0000313" key="25">
    <source>
        <dbReference type="EMBL" id="AGH96606.1"/>
    </source>
</evidence>
<reference evidence="25 26" key="1">
    <citation type="journal article" date="2013" name="ISME J.">
        <title>By their genes ye shall know them: genomic signatures of predatory bacteria.</title>
        <authorList>
            <person name="Pasternak Z."/>
            <person name="Pietrokovski S."/>
            <person name="Rotem O."/>
            <person name="Gophna U."/>
            <person name="Lurie-Weinberger M.N."/>
            <person name="Jurkevitch E."/>
        </authorList>
    </citation>
    <scope>NUCLEOTIDE SEQUENCE [LARGE SCALE GENOMIC DNA]</scope>
    <source>
        <strain evidence="25 26">JSS</strain>
    </source>
</reference>
<evidence type="ECO:0000256" key="17">
    <source>
        <dbReference type="ARBA" id="ARBA00040123"/>
    </source>
</evidence>
<evidence type="ECO:0000256" key="5">
    <source>
        <dbReference type="ARBA" id="ARBA00022490"/>
    </source>
</evidence>
<dbReference type="KEGG" id="bex:A11Q_2390"/>
<dbReference type="RefSeq" id="WP_015471096.1">
    <property type="nucleotide sequence ID" value="NC_020813.1"/>
</dbReference>
<proteinExistence type="inferred from homology"/>
<dbReference type="Proteomes" id="UP000012040">
    <property type="component" value="Chromosome"/>
</dbReference>
<dbReference type="eggNOG" id="COG2050">
    <property type="taxonomic scope" value="Bacteria"/>
</dbReference>
<evidence type="ECO:0000256" key="21">
    <source>
        <dbReference type="ARBA" id="ARBA00047969"/>
    </source>
</evidence>
<comment type="catalytic activity">
    <reaction evidence="22">
        <text>dodecanoyl-CoA + H2O = dodecanoate + CoA + H(+)</text>
        <dbReference type="Rhea" id="RHEA:30135"/>
        <dbReference type="ChEBI" id="CHEBI:15377"/>
        <dbReference type="ChEBI" id="CHEBI:15378"/>
        <dbReference type="ChEBI" id="CHEBI:18262"/>
        <dbReference type="ChEBI" id="CHEBI:57287"/>
        <dbReference type="ChEBI" id="CHEBI:57375"/>
    </reaction>
    <physiologicalReaction direction="left-to-right" evidence="22">
        <dbReference type="Rhea" id="RHEA:30136"/>
    </physiologicalReaction>
</comment>
<dbReference type="GO" id="GO:0016790">
    <property type="term" value="F:thiolester hydrolase activity"/>
    <property type="evidence" value="ECO:0007669"/>
    <property type="project" value="UniProtKB-ARBA"/>
</dbReference>
<evidence type="ECO:0000256" key="1">
    <source>
        <dbReference type="ARBA" id="ARBA00004170"/>
    </source>
</evidence>
<evidence type="ECO:0000256" key="22">
    <source>
        <dbReference type="ARBA" id="ARBA00048074"/>
    </source>
</evidence>
<keyword evidence="7" id="KW-0378">Hydrolase</keyword>
<evidence type="ECO:0000256" key="7">
    <source>
        <dbReference type="ARBA" id="ARBA00022801"/>
    </source>
</evidence>
<evidence type="ECO:0000259" key="24">
    <source>
        <dbReference type="Pfam" id="PF03061"/>
    </source>
</evidence>
<name>M4VEZ1_9BACT</name>
<keyword evidence="11" id="KW-0472">Membrane</keyword>
<dbReference type="CDD" id="cd03443">
    <property type="entry name" value="PaaI_thioesterase"/>
    <property type="match status" value="1"/>
</dbReference>
<dbReference type="GO" id="GO:0006631">
    <property type="term" value="P:fatty acid metabolic process"/>
    <property type="evidence" value="ECO:0007669"/>
    <property type="project" value="UniProtKB-KW"/>
</dbReference>
<comment type="catalytic activity">
    <reaction evidence="13">
        <text>(5Z,8Z,11Z,14Z)-eicosatetraenoyl-CoA + H2O = (5Z,8Z,11Z,14Z)-eicosatetraenoate + CoA + H(+)</text>
        <dbReference type="Rhea" id="RHEA:40151"/>
        <dbReference type="ChEBI" id="CHEBI:15377"/>
        <dbReference type="ChEBI" id="CHEBI:15378"/>
        <dbReference type="ChEBI" id="CHEBI:32395"/>
        <dbReference type="ChEBI" id="CHEBI:57287"/>
        <dbReference type="ChEBI" id="CHEBI:57368"/>
    </reaction>
    <physiologicalReaction direction="left-to-right" evidence="13">
        <dbReference type="Rhea" id="RHEA:40152"/>
    </physiologicalReaction>
</comment>
<gene>
    <name evidence="25" type="ORF">A11Q_2390</name>
</gene>
<keyword evidence="12" id="KW-0966">Cell projection</keyword>
<evidence type="ECO:0000256" key="9">
    <source>
        <dbReference type="ARBA" id="ARBA00022946"/>
    </source>
</evidence>
<comment type="catalytic activity">
    <reaction evidence="23">
        <text>tetradecanoyl-CoA + H2O = tetradecanoate + CoA + H(+)</text>
        <dbReference type="Rhea" id="RHEA:40119"/>
        <dbReference type="ChEBI" id="CHEBI:15377"/>
        <dbReference type="ChEBI" id="CHEBI:15378"/>
        <dbReference type="ChEBI" id="CHEBI:30807"/>
        <dbReference type="ChEBI" id="CHEBI:57287"/>
        <dbReference type="ChEBI" id="CHEBI:57385"/>
    </reaction>
    <physiologicalReaction direction="left-to-right" evidence="23">
        <dbReference type="Rhea" id="RHEA:40120"/>
    </physiologicalReaction>
</comment>
<dbReference type="EC" id="3.1.2.2" evidence="16"/>
<dbReference type="PATRIC" id="fig|1184267.3.peg.2423"/>
<dbReference type="AlphaFoldDB" id="M4VEZ1"/>
<dbReference type="PANTHER" id="PTHR12418">
    <property type="entry name" value="ACYL-COENZYME A THIOESTERASE THEM4"/>
    <property type="match status" value="1"/>
</dbReference>
<evidence type="ECO:0000256" key="14">
    <source>
        <dbReference type="ARBA" id="ARBA00037002"/>
    </source>
</evidence>
<evidence type="ECO:0000256" key="15">
    <source>
        <dbReference type="ARBA" id="ARBA00038456"/>
    </source>
</evidence>
<dbReference type="InterPro" id="IPR029069">
    <property type="entry name" value="HotDog_dom_sf"/>
</dbReference>
<comment type="catalytic activity">
    <reaction evidence="20">
        <text>hexadecanoyl-CoA + H2O = hexadecanoate + CoA + H(+)</text>
        <dbReference type="Rhea" id="RHEA:16645"/>
        <dbReference type="ChEBI" id="CHEBI:7896"/>
        <dbReference type="ChEBI" id="CHEBI:15377"/>
        <dbReference type="ChEBI" id="CHEBI:15378"/>
        <dbReference type="ChEBI" id="CHEBI:57287"/>
        <dbReference type="ChEBI" id="CHEBI:57379"/>
        <dbReference type="EC" id="3.1.2.2"/>
    </reaction>
    <physiologicalReaction direction="left-to-right" evidence="20">
        <dbReference type="Rhea" id="RHEA:16646"/>
    </physiologicalReaction>
</comment>
<comment type="subcellular location">
    <subcellularLocation>
        <location evidence="3">Cell projection</location>
        <location evidence="3">Ruffle membrane</location>
    </subcellularLocation>
    <subcellularLocation>
        <location evidence="2">Cytoplasm</location>
    </subcellularLocation>
    <subcellularLocation>
        <location evidence="1">Membrane</location>
        <topology evidence="1">Peripheral membrane protein</topology>
    </subcellularLocation>
</comment>
<keyword evidence="8" id="KW-0276">Fatty acid metabolism</keyword>
<comment type="catalytic activity">
    <reaction evidence="19">
        <text>octanoyl-CoA + H2O = octanoate + CoA + H(+)</text>
        <dbReference type="Rhea" id="RHEA:30143"/>
        <dbReference type="ChEBI" id="CHEBI:15377"/>
        <dbReference type="ChEBI" id="CHEBI:15378"/>
        <dbReference type="ChEBI" id="CHEBI:25646"/>
        <dbReference type="ChEBI" id="CHEBI:57287"/>
        <dbReference type="ChEBI" id="CHEBI:57386"/>
    </reaction>
    <physiologicalReaction direction="left-to-right" evidence="19">
        <dbReference type="Rhea" id="RHEA:30144"/>
    </physiologicalReaction>
</comment>